<dbReference type="GO" id="GO:0004527">
    <property type="term" value="F:exonuclease activity"/>
    <property type="evidence" value="ECO:0007669"/>
    <property type="project" value="UniProtKB-KW"/>
</dbReference>
<dbReference type="Pfam" id="PF12705">
    <property type="entry name" value="PDDEXK_1"/>
    <property type="match status" value="1"/>
</dbReference>
<keyword evidence="8" id="KW-0238">DNA-binding</keyword>
<keyword evidence="7 14" id="KW-0067">ATP-binding</keyword>
<evidence type="ECO:0000313" key="17">
    <source>
        <dbReference type="EMBL" id="EHB92158.1"/>
    </source>
</evidence>
<dbReference type="PROSITE" id="PS51198">
    <property type="entry name" value="UVRD_HELICASE_ATP_BIND"/>
    <property type="match status" value="1"/>
</dbReference>
<dbReference type="InterPro" id="IPR014016">
    <property type="entry name" value="UvrD-like_ATP-bd"/>
</dbReference>
<comment type="caution">
    <text evidence="17">The sequence shown here is derived from an EMBL/GenBank/DDBJ whole genome shotgun (WGS) entry which is preliminary data.</text>
</comment>
<dbReference type="InterPro" id="IPR027417">
    <property type="entry name" value="P-loop_NTPase"/>
</dbReference>
<dbReference type="EC" id="5.6.2.4" evidence="12"/>
<evidence type="ECO:0000256" key="3">
    <source>
        <dbReference type="ARBA" id="ARBA00022763"/>
    </source>
</evidence>
<keyword evidence="18" id="KW-1185">Reference proteome</keyword>
<evidence type="ECO:0000256" key="12">
    <source>
        <dbReference type="ARBA" id="ARBA00034808"/>
    </source>
</evidence>
<dbReference type="Gene3D" id="3.90.320.10">
    <property type="match status" value="1"/>
</dbReference>
<proteinExistence type="predicted"/>
<evidence type="ECO:0000256" key="14">
    <source>
        <dbReference type="PROSITE-ProRule" id="PRU00560"/>
    </source>
</evidence>
<evidence type="ECO:0000256" key="13">
    <source>
        <dbReference type="ARBA" id="ARBA00048988"/>
    </source>
</evidence>
<accession>G5H9C1</accession>
<keyword evidence="6" id="KW-0269">Exonuclease</keyword>
<dbReference type="HOGENOM" id="CLU_010638_0_0_10"/>
<keyword evidence="1" id="KW-0540">Nuclease</keyword>
<organism evidence="17 18">
    <name type="scientific">Alistipes indistinctus YIT 12060</name>
    <dbReference type="NCBI Taxonomy" id="742725"/>
    <lineage>
        <taxon>Bacteria</taxon>
        <taxon>Pseudomonadati</taxon>
        <taxon>Bacteroidota</taxon>
        <taxon>Bacteroidia</taxon>
        <taxon>Bacteroidales</taxon>
        <taxon>Rikenellaceae</taxon>
        <taxon>Alistipes</taxon>
    </lineage>
</organism>
<evidence type="ECO:0000256" key="5">
    <source>
        <dbReference type="ARBA" id="ARBA00022806"/>
    </source>
</evidence>
<dbReference type="eggNOG" id="COG1074">
    <property type="taxonomic scope" value="Bacteria"/>
</dbReference>
<evidence type="ECO:0000256" key="6">
    <source>
        <dbReference type="ARBA" id="ARBA00022839"/>
    </source>
</evidence>
<dbReference type="RefSeq" id="WP_009135013.1">
    <property type="nucleotide sequence ID" value="NZ_CP102250.1"/>
</dbReference>
<dbReference type="GeneID" id="92814772"/>
<dbReference type="PANTHER" id="PTHR11070">
    <property type="entry name" value="UVRD / RECB / PCRA DNA HELICASE FAMILY MEMBER"/>
    <property type="match status" value="1"/>
</dbReference>
<dbReference type="PATRIC" id="fig|742725.3.peg.2274"/>
<dbReference type="EMBL" id="ADLD01000013">
    <property type="protein sequence ID" value="EHB92158.1"/>
    <property type="molecule type" value="Genomic_DNA"/>
</dbReference>
<dbReference type="GO" id="GO:0005524">
    <property type="term" value="F:ATP binding"/>
    <property type="evidence" value="ECO:0007669"/>
    <property type="project" value="UniProtKB-UniRule"/>
</dbReference>
<dbReference type="Proteomes" id="UP000006008">
    <property type="component" value="Unassembled WGS sequence"/>
</dbReference>
<keyword evidence="10" id="KW-0413">Isomerase</keyword>
<evidence type="ECO:0000256" key="8">
    <source>
        <dbReference type="ARBA" id="ARBA00023125"/>
    </source>
</evidence>
<evidence type="ECO:0000313" key="18">
    <source>
        <dbReference type="Proteomes" id="UP000006008"/>
    </source>
</evidence>
<dbReference type="STRING" id="742725.HMPREF9450_02207"/>
<feature type="domain" description="UvrD-like helicase ATP-binding" evidence="15">
    <location>
        <begin position="1"/>
        <end position="456"/>
    </location>
</feature>
<comment type="catalytic activity">
    <reaction evidence="11">
        <text>Couples ATP hydrolysis with the unwinding of duplex DNA by translocating in the 3'-5' direction.</text>
        <dbReference type="EC" id="5.6.2.4"/>
    </reaction>
</comment>
<evidence type="ECO:0000256" key="4">
    <source>
        <dbReference type="ARBA" id="ARBA00022801"/>
    </source>
</evidence>
<reference evidence="17 18" key="1">
    <citation type="submission" date="2011-08" db="EMBL/GenBank/DDBJ databases">
        <title>The Genome Sequence of Alistipes indistinctus YIT 12060.</title>
        <authorList>
            <consortium name="The Broad Institute Genome Sequencing Platform"/>
            <person name="Earl A."/>
            <person name="Ward D."/>
            <person name="Feldgarden M."/>
            <person name="Gevers D."/>
            <person name="Morotomi M."/>
            <person name="Young S.K."/>
            <person name="Zeng Q."/>
            <person name="Gargeya S."/>
            <person name="Fitzgerald M."/>
            <person name="Haas B."/>
            <person name="Abouelleil A."/>
            <person name="Alvarado L."/>
            <person name="Arachchi H.M."/>
            <person name="Berlin A."/>
            <person name="Brown A."/>
            <person name="Chapman S.B."/>
            <person name="Chen Z."/>
            <person name="Dunbar C."/>
            <person name="Freedman E."/>
            <person name="Gearin G."/>
            <person name="Gellesch M."/>
            <person name="Goldberg J."/>
            <person name="Griggs A."/>
            <person name="Gujja S."/>
            <person name="Heiman D."/>
            <person name="Howarth C."/>
            <person name="Larson L."/>
            <person name="Lui A."/>
            <person name="MacDonald P.J.P."/>
            <person name="Montmayeur A."/>
            <person name="Murphy C."/>
            <person name="Neiman D."/>
            <person name="Pearson M."/>
            <person name="Priest M."/>
            <person name="Roberts A."/>
            <person name="Saif S."/>
            <person name="Shea T."/>
            <person name="Shenoy N."/>
            <person name="Sisk P."/>
            <person name="Stolte C."/>
            <person name="Sykes S."/>
            <person name="Wortman J."/>
            <person name="Nusbaum C."/>
            <person name="Birren B."/>
        </authorList>
    </citation>
    <scope>NUCLEOTIDE SEQUENCE [LARGE SCALE GENOMIC DNA]</scope>
    <source>
        <strain evidence="17 18">YIT 12060</strain>
    </source>
</reference>
<evidence type="ECO:0000256" key="7">
    <source>
        <dbReference type="ARBA" id="ARBA00022840"/>
    </source>
</evidence>
<feature type="domain" description="UvrD-like helicase C-terminal" evidence="16">
    <location>
        <begin position="492"/>
        <end position="732"/>
    </location>
</feature>
<evidence type="ECO:0000256" key="10">
    <source>
        <dbReference type="ARBA" id="ARBA00023235"/>
    </source>
</evidence>
<dbReference type="GO" id="GO:0005829">
    <property type="term" value="C:cytosol"/>
    <property type="evidence" value="ECO:0007669"/>
    <property type="project" value="TreeGrafter"/>
</dbReference>
<evidence type="ECO:0000256" key="9">
    <source>
        <dbReference type="ARBA" id="ARBA00023204"/>
    </source>
</evidence>
<dbReference type="GO" id="GO:0003677">
    <property type="term" value="F:DNA binding"/>
    <property type="evidence" value="ECO:0007669"/>
    <property type="project" value="UniProtKB-KW"/>
</dbReference>
<evidence type="ECO:0000256" key="2">
    <source>
        <dbReference type="ARBA" id="ARBA00022741"/>
    </source>
</evidence>
<evidence type="ECO:0000259" key="16">
    <source>
        <dbReference type="PROSITE" id="PS51217"/>
    </source>
</evidence>
<dbReference type="SUPFAM" id="SSF52540">
    <property type="entry name" value="P-loop containing nucleoside triphosphate hydrolases"/>
    <property type="match status" value="1"/>
</dbReference>
<dbReference type="InterPro" id="IPR011335">
    <property type="entry name" value="Restrct_endonuc-II-like"/>
</dbReference>
<dbReference type="InterPro" id="IPR011604">
    <property type="entry name" value="PDDEXK-like_dom_sf"/>
</dbReference>
<dbReference type="InterPro" id="IPR014017">
    <property type="entry name" value="DNA_helicase_UvrD-like_C"/>
</dbReference>
<keyword evidence="5 14" id="KW-0347">Helicase</keyword>
<keyword evidence="2 14" id="KW-0547">Nucleotide-binding</keyword>
<keyword evidence="3" id="KW-0227">DNA damage</keyword>
<evidence type="ECO:0000256" key="11">
    <source>
        <dbReference type="ARBA" id="ARBA00034617"/>
    </source>
</evidence>
<dbReference type="Pfam" id="PF00580">
    <property type="entry name" value="UvrD-helicase"/>
    <property type="match status" value="1"/>
</dbReference>
<evidence type="ECO:0000256" key="1">
    <source>
        <dbReference type="ARBA" id="ARBA00022722"/>
    </source>
</evidence>
<dbReference type="OrthoDB" id="9810135at2"/>
<comment type="catalytic activity">
    <reaction evidence="13">
        <text>ATP + H2O = ADP + phosphate + H(+)</text>
        <dbReference type="Rhea" id="RHEA:13065"/>
        <dbReference type="ChEBI" id="CHEBI:15377"/>
        <dbReference type="ChEBI" id="CHEBI:15378"/>
        <dbReference type="ChEBI" id="CHEBI:30616"/>
        <dbReference type="ChEBI" id="CHEBI:43474"/>
        <dbReference type="ChEBI" id="CHEBI:456216"/>
        <dbReference type="EC" id="5.6.2.4"/>
    </reaction>
</comment>
<keyword evidence="4 14" id="KW-0378">Hydrolase</keyword>
<dbReference type="PROSITE" id="PS51217">
    <property type="entry name" value="UVRD_HELICASE_CTER"/>
    <property type="match status" value="1"/>
</dbReference>
<dbReference type="Gene3D" id="3.40.50.300">
    <property type="entry name" value="P-loop containing nucleotide triphosphate hydrolases"/>
    <property type="match status" value="3"/>
</dbReference>
<dbReference type="InterPro" id="IPR038726">
    <property type="entry name" value="PDDEXK_AddAB-type"/>
</dbReference>
<dbReference type="SUPFAM" id="SSF52980">
    <property type="entry name" value="Restriction endonuclease-like"/>
    <property type="match status" value="1"/>
</dbReference>
<dbReference type="AlphaFoldDB" id="G5H9C1"/>
<dbReference type="GO" id="GO:0000725">
    <property type="term" value="P:recombinational repair"/>
    <property type="evidence" value="ECO:0007669"/>
    <property type="project" value="TreeGrafter"/>
</dbReference>
<dbReference type="PANTHER" id="PTHR11070:SF67">
    <property type="entry name" value="DNA 3'-5' HELICASE"/>
    <property type="match status" value="1"/>
</dbReference>
<keyword evidence="9" id="KW-0234">DNA repair</keyword>
<dbReference type="Gene3D" id="1.10.3170.10">
    <property type="entry name" value="Recbcd, chain B, domain 2"/>
    <property type="match status" value="1"/>
</dbReference>
<gene>
    <name evidence="17" type="ORF">HMPREF9450_02207</name>
</gene>
<feature type="binding site" evidence="14">
    <location>
        <begin position="9"/>
        <end position="16"/>
    </location>
    <ligand>
        <name>ATP</name>
        <dbReference type="ChEBI" id="CHEBI:30616"/>
    </ligand>
</feature>
<evidence type="ECO:0000259" key="15">
    <source>
        <dbReference type="PROSITE" id="PS51198"/>
    </source>
</evidence>
<protein>
    <recommendedName>
        <fullName evidence="12">DNA 3'-5' helicase</fullName>
        <ecNumber evidence="12">5.6.2.4</ecNumber>
    </recommendedName>
</protein>
<sequence length="1051" mass="119710">MGSVSIVRASAGSGKTYRLAYEYIAHVIANPWLYRNILAVTFTNKATEEMKQRIMGELNALASGTESSYLPQLEEELELTPDLIRRRATEVRTKILHDYSHFCVVTIDKFFQRIIRSFLKELGIDANFTLELQTDSILDSATDRMIEEMAVNEPLREWITRFAEEKIEDNKRWDIREDIRKLGAEIFKERYKSLTAGSLSKEELSRVLGEAIGRSRAVTNTMQRIGREALDLIAASGLTIDDFAYGRSGCISYFVKTSEGIVSAYGQRVSDALGSDEKWYGKKSPRIDDIRALIPQLRPRLEELCRLYDDNIRFLNTTALLRENFRSYALLADLSQRIDTLCREQGILPISETNGLLHKLISGNDTPFIYEKAGNAFSHFMIDEFQDTSQQQWSNFVPLLENAVAQDDKSPVLLVGDVKQSIYRWRGGDWQILGGEVNRRFREVADQTLEVNYRSAGTVVRFNNDAIGACVALDNERLNSQLETAREQGSLSAGIRAELTDMLANAYEQHRQQSAKAPENGYIRITQFAREFKEEEADKPPVIATVEELQQRGYSPSDIAILVRYNRDGVKIAKQLLDYKTAHPESPYCYDLVTQEALTIGNAPVASFIVAALKLSSNPEDPIRRALYNQFLGLPLNAPLNDGERDFLQGLRLKGVEEALEELILRYRLHTRTEDIAYIQAIQEQVHTFSASKIADLPLFVKWWEETGRTQSINLPQNSRAITIISIHKSKGLQYKAVIVPYCTWELSPKRGSLLWAAADEAPFDALGEMPIRYKNEMGVSYFSEAFYRETVLAHIDNINMFYVAATRAEEELHLMLHSGRQTDTIGGLIAATFEHSTDDTVRIGELEGLSTTFDGGERYEFGQPYRKAVPPVAPAGVPIYPIRRPDTKLKFKFASQRYFDEGEEIQLAPRNYGILMHKVFENIEHEGQIAEQLDLLRANGILSDEERQHLRDTIADAFADPLVRSWFAPKWETVRNEADIIVPRESAVRRPDRVLTKGTEAVVVDYKFGAVQRKSHAVQIREYMDLLRRMGYRTVRGYLWYVELQQVETV</sequence>
<name>G5H9C1_9BACT</name>
<dbReference type="Pfam" id="PF13361">
    <property type="entry name" value="UvrD_C"/>
    <property type="match status" value="1"/>
</dbReference>
<dbReference type="GO" id="GO:0043138">
    <property type="term" value="F:3'-5' DNA helicase activity"/>
    <property type="evidence" value="ECO:0007669"/>
    <property type="project" value="UniProtKB-EC"/>
</dbReference>
<dbReference type="InterPro" id="IPR000212">
    <property type="entry name" value="DNA_helicase_UvrD/REP"/>
</dbReference>